<dbReference type="InterPro" id="IPR032342">
    <property type="entry name" value="DUF4861"/>
</dbReference>
<evidence type="ECO:0000313" key="1">
    <source>
        <dbReference type="EMBL" id="RYC69986.1"/>
    </source>
</evidence>
<evidence type="ECO:0000313" key="2">
    <source>
        <dbReference type="Proteomes" id="UP000290407"/>
    </source>
</evidence>
<accession>A0A4Q2UL83</accession>
<comment type="caution">
    <text evidence="1">The sequence shown here is derived from an EMBL/GenBank/DDBJ whole genome shotgun (WGS) entry which is preliminary data.</text>
</comment>
<dbReference type="Pfam" id="PF16153">
    <property type="entry name" value="DUF4861"/>
    <property type="match status" value="1"/>
</dbReference>
<proteinExistence type="predicted"/>
<sequence length="407" mass="45022">MRTTSYLLSQAGRLALLLLLLNGGLCLIPNPVTAQSASRSATSGQVRIMNPGTTPWTQAVLEIPWSVVRQAYPAVDTTQLQIVQASTGEPVPYQFERRGQRTVQNLLVQLTVAPKQTILLTLRKGQPAPVAQKTYCRFVPERYDDFAWENDRIAFRIYGKSLNGRSDNAYGTDVWAKRTSQLVINDWYKSGDYHKDHGQGLDYYQVGLTLGAGDVGIWLGDSINYIHNYTSWQVLDNGPLRSTFRVRFSPYQFGPITVNAIKTFSLDAGSQLSRIEVQLAHTPSQPLPIVVGITLRPEPRQVRFDKSSGIMSYWEPAHGNDGTLGIGCVFPVPMATLRQQRNHALAGTALPSDKPFVYYSGAAWDKAGQITSADAWFAYLQSYANQLRQPLVISAETAGGSAPRKGR</sequence>
<name>A0A4Q2UL83_9BACT</name>
<reference evidence="1 2" key="1">
    <citation type="submission" date="2019-01" db="EMBL/GenBank/DDBJ databases">
        <title>Spirosoma flava sp. nov., a propanil-degrading bacterium isolated from herbicide-contaminated soil.</title>
        <authorList>
            <person name="Zhang L."/>
            <person name="Jiang J.-D."/>
        </authorList>
    </citation>
    <scope>NUCLEOTIDE SEQUENCE [LARGE SCALE GENOMIC DNA]</scope>
    <source>
        <strain evidence="1 2">TY50</strain>
    </source>
</reference>
<dbReference type="Proteomes" id="UP000290407">
    <property type="component" value="Unassembled WGS sequence"/>
</dbReference>
<protein>
    <submittedName>
        <fullName evidence="1">DUF4861 domain-containing protein</fullName>
    </submittedName>
</protein>
<gene>
    <name evidence="1" type="ORF">EQG79_08920</name>
</gene>
<organism evidence="1 2">
    <name type="scientific">Spirosoma sordidisoli</name>
    <dbReference type="NCBI Taxonomy" id="2502893"/>
    <lineage>
        <taxon>Bacteria</taxon>
        <taxon>Pseudomonadati</taxon>
        <taxon>Bacteroidota</taxon>
        <taxon>Cytophagia</taxon>
        <taxon>Cytophagales</taxon>
        <taxon>Cytophagaceae</taxon>
        <taxon>Spirosoma</taxon>
    </lineage>
</organism>
<keyword evidence="2" id="KW-1185">Reference proteome</keyword>
<dbReference type="EMBL" id="SBLB01000002">
    <property type="protein sequence ID" value="RYC69986.1"/>
    <property type="molecule type" value="Genomic_DNA"/>
</dbReference>
<dbReference type="RefSeq" id="WP_077921804.1">
    <property type="nucleotide sequence ID" value="NZ_SBLB01000002.1"/>
</dbReference>
<dbReference type="AlphaFoldDB" id="A0A4Q2UL83"/>